<evidence type="ECO:0000256" key="2">
    <source>
        <dbReference type="SAM" id="SignalP"/>
    </source>
</evidence>
<organism evidence="4 5">
    <name type="scientific">Tetraparma gracilis</name>
    <dbReference type="NCBI Taxonomy" id="2962635"/>
    <lineage>
        <taxon>Eukaryota</taxon>
        <taxon>Sar</taxon>
        <taxon>Stramenopiles</taxon>
        <taxon>Ochrophyta</taxon>
        <taxon>Bolidophyceae</taxon>
        <taxon>Parmales</taxon>
        <taxon>Triparmaceae</taxon>
        <taxon>Tetraparma</taxon>
    </lineage>
</organism>
<evidence type="ECO:0000313" key="4">
    <source>
        <dbReference type="EMBL" id="GMI37489.1"/>
    </source>
</evidence>
<dbReference type="Proteomes" id="UP001165060">
    <property type="component" value="Unassembled WGS sequence"/>
</dbReference>
<dbReference type="PANTHER" id="PTHR32026">
    <property type="entry name" value="METHYLTRANSFERASE-LIKE PROTEIN 24"/>
    <property type="match status" value="1"/>
</dbReference>
<evidence type="ECO:0000313" key="5">
    <source>
        <dbReference type="Proteomes" id="UP001165060"/>
    </source>
</evidence>
<dbReference type="PANTHER" id="PTHR32026:SF27">
    <property type="entry name" value="METHYLTRANSFERASE FKBM DOMAIN-CONTAINING PROTEIN-RELATED"/>
    <property type="match status" value="1"/>
</dbReference>
<accession>A0ABQ6N0F1</accession>
<feature type="signal peptide" evidence="2">
    <location>
        <begin position="1"/>
        <end position="33"/>
    </location>
</feature>
<keyword evidence="5" id="KW-1185">Reference proteome</keyword>
<keyword evidence="2" id="KW-0732">Signal</keyword>
<comment type="caution">
    <text evidence="4">The sequence shown here is derived from an EMBL/GenBank/DDBJ whole genome shotgun (WGS) entry which is preliminary data.</text>
</comment>
<dbReference type="InterPro" id="IPR025714">
    <property type="entry name" value="Methyltranfer_dom"/>
</dbReference>
<reference evidence="4 5" key="1">
    <citation type="journal article" date="2023" name="Commun. Biol.">
        <title>Genome analysis of Parmales, the sister group of diatoms, reveals the evolutionary specialization of diatoms from phago-mixotrophs to photoautotrophs.</title>
        <authorList>
            <person name="Ban H."/>
            <person name="Sato S."/>
            <person name="Yoshikawa S."/>
            <person name="Yamada K."/>
            <person name="Nakamura Y."/>
            <person name="Ichinomiya M."/>
            <person name="Sato N."/>
            <person name="Blanc-Mathieu R."/>
            <person name="Endo H."/>
            <person name="Kuwata A."/>
            <person name="Ogata H."/>
        </authorList>
    </citation>
    <scope>NUCLEOTIDE SEQUENCE [LARGE SCALE GENOMIC DNA]</scope>
</reference>
<feature type="chain" id="PRO_5046615070" description="Methyltransferase domain-containing protein" evidence="2">
    <location>
        <begin position="34"/>
        <end position="338"/>
    </location>
</feature>
<name>A0ABQ6N0F1_9STRA</name>
<feature type="domain" description="Methyltransferase" evidence="3">
    <location>
        <begin position="69"/>
        <end position="331"/>
    </location>
</feature>
<sequence length="338" mass="37430">MPSLRAPRRTPPALFSLLAILLASLLLLSSLRSLSPRQPSEERPPPRQHPRAPAPLPLLASLPADFEDAYRDSGGFFADLPKASWSRQKEKHRSSPFRGPRLPSPAHEWYQLNYEPSFTCQHVLRLGGNGDGPKWVCDPFRVGGGGCLVYSVGSSNDFGFETSVHEIVGSECEIHTFDCTVSLARATNKPEYVHYHEWCLGDAQSVSLNPLSRLGSWIFGGLNGQVRSMAEVVAELGHEGRTVDLFKIDCEGCEFAGADGPSPLWEQLTDSGVAPKQILIELHAGTTQKPRSHAERLMEHFESRGYVAFSKEANFAHIAGRKQCIEYSFIKLEPSFFE</sequence>
<feature type="region of interest" description="Disordered" evidence="1">
    <location>
        <begin position="35"/>
        <end position="56"/>
    </location>
</feature>
<dbReference type="InterPro" id="IPR026913">
    <property type="entry name" value="METTL24"/>
</dbReference>
<dbReference type="EMBL" id="BRYB01004823">
    <property type="protein sequence ID" value="GMI37489.1"/>
    <property type="molecule type" value="Genomic_DNA"/>
</dbReference>
<evidence type="ECO:0000256" key="1">
    <source>
        <dbReference type="SAM" id="MobiDB-lite"/>
    </source>
</evidence>
<gene>
    <name evidence="4" type="ORF">TeGR_g5058</name>
</gene>
<dbReference type="Pfam" id="PF13383">
    <property type="entry name" value="Methyltransf_22"/>
    <property type="match status" value="1"/>
</dbReference>
<proteinExistence type="predicted"/>
<protein>
    <recommendedName>
        <fullName evidence="3">Methyltransferase domain-containing protein</fullName>
    </recommendedName>
</protein>
<evidence type="ECO:0000259" key="3">
    <source>
        <dbReference type="Pfam" id="PF13383"/>
    </source>
</evidence>